<evidence type="ECO:0000313" key="2">
    <source>
        <dbReference type="Proteomes" id="UP000580250"/>
    </source>
</evidence>
<name>A0A6V7VU49_MELEN</name>
<gene>
    <name evidence="1" type="ORF">MENT_LOCUS29591</name>
</gene>
<dbReference type="Proteomes" id="UP000580250">
    <property type="component" value="Unassembled WGS sequence"/>
</dbReference>
<dbReference type="EMBL" id="CAJEWN010000303">
    <property type="protein sequence ID" value="CAD2177701.1"/>
    <property type="molecule type" value="Genomic_DNA"/>
</dbReference>
<comment type="caution">
    <text evidence="1">The sequence shown here is derived from an EMBL/GenBank/DDBJ whole genome shotgun (WGS) entry which is preliminary data.</text>
</comment>
<proteinExistence type="predicted"/>
<reference evidence="1 2" key="1">
    <citation type="submission" date="2020-08" db="EMBL/GenBank/DDBJ databases">
        <authorList>
            <person name="Koutsovoulos G."/>
            <person name="Danchin GJ E."/>
        </authorList>
    </citation>
    <scope>NUCLEOTIDE SEQUENCE [LARGE SCALE GENOMIC DNA]</scope>
</reference>
<protein>
    <submittedName>
        <fullName evidence="1">Uncharacterized protein</fullName>
    </submittedName>
</protein>
<sequence length="63" mass="7329">MLENVEQKDIIEKHIIKQLTKERKSHFKNNNYKQLSSMSKKIQSAIKSLQNPHDCSKSSLSCL</sequence>
<accession>A0A6V7VU49</accession>
<dbReference type="AlphaFoldDB" id="A0A6V7VU49"/>
<organism evidence="1 2">
    <name type="scientific">Meloidogyne enterolobii</name>
    <name type="common">Root-knot nematode worm</name>
    <name type="synonym">Meloidogyne mayaguensis</name>
    <dbReference type="NCBI Taxonomy" id="390850"/>
    <lineage>
        <taxon>Eukaryota</taxon>
        <taxon>Metazoa</taxon>
        <taxon>Ecdysozoa</taxon>
        <taxon>Nematoda</taxon>
        <taxon>Chromadorea</taxon>
        <taxon>Rhabditida</taxon>
        <taxon>Tylenchina</taxon>
        <taxon>Tylenchomorpha</taxon>
        <taxon>Tylenchoidea</taxon>
        <taxon>Meloidogynidae</taxon>
        <taxon>Meloidogyninae</taxon>
        <taxon>Meloidogyne</taxon>
    </lineage>
</organism>
<evidence type="ECO:0000313" key="1">
    <source>
        <dbReference type="EMBL" id="CAD2177701.1"/>
    </source>
</evidence>